<dbReference type="InterPro" id="IPR003661">
    <property type="entry name" value="HisK_dim/P_dom"/>
</dbReference>
<evidence type="ECO:0000256" key="5">
    <source>
        <dbReference type="ARBA" id="ARBA00022553"/>
    </source>
</evidence>
<comment type="subcellular location">
    <subcellularLocation>
        <location evidence="2">Cell membrane</location>
        <topology evidence="2">Multi-pass membrane protein</topology>
    </subcellularLocation>
</comment>
<dbReference type="Pfam" id="PF02518">
    <property type="entry name" value="HATPase_c"/>
    <property type="match status" value="1"/>
</dbReference>
<keyword evidence="11 14" id="KW-1133">Transmembrane helix</keyword>
<dbReference type="PANTHER" id="PTHR45528">
    <property type="entry name" value="SENSOR HISTIDINE KINASE CPXA"/>
    <property type="match status" value="1"/>
</dbReference>
<keyword evidence="18" id="KW-1185">Reference proteome</keyword>
<dbReference type="SMART" id="SM00304">
    <property type="entry name" value="HAMP"/>
    <property type="match status" value="1"/>
</dbReference>
<evidence type="ECO:0000256" key="2">
    <source>
        <dbReference type="ARBA" id="ARBA00004651"/>
    </source>
</evidence>
<name>A0A8X8ID32_9BACT</name>
<dbReference type="FunFam" id="1.10.287.130:FF:000001">
    <property type="entry name" value="Two-component sensor histidine kinase"/>
    <property type="match status" value="1"/>
</dbReference>
<dbReference type="PANTHER" id="PTHR45528:SF1">
    <property type="entry name" value="SENSOR HISTIDINE KINASE CPXA"/>
    <property type="match status" value="1"/>
</dbReference>
<feature type="transmembrane region" description="Helical" evidence="14">
    <location>
        <begin position="7"/>
        <end position="29"/>
    </location>
</feature>
<dbReference type="InterPro" id="IPR004358">
    <property type="entry name" value="Sig_transdc_His_kin-like_C"/>
</dbReference>
<organism evidence="17 18">
    <name type="scientific">Hydrobacter penzbergensis</name>
    <dbReference type="NCBI Taxonomy" id="1235997"/>
    <lineage>
        <taxon>Bacteria</taxon>
        <taxon>Pseudomonadati</taxon>
        <taxon>Bacteroidota</taxon>
        <taxon>Chitinophagia</taxon>
        <taxon>Chitinophagales</taxon>
        <taxon>Chitinophagaceae</taxon>
        <taxon>Hydrobacter</taxon>
    </lineage>
</organism>
<dbReference type="SMART" id="SM00388">
    <property type="entry name" value="HisKA"/>
    <property type="match status" value="1"/>
</dbReference>
<dbReference type="AlphaFoldDB" id="A0A8X8ID32"/>
<keyword evidence="10" id="KW-0067">ATP-binding</keyword>
<dbReference type="PRINTS" id="PR00344">
    <property type="entry name" value="BCTRLSENSOR"/>
</dbReference>
<dbReference type="Proteomes" id="UP000198711">
    <property type="component" value="Unassembled WGS sequence"/>
</dbReference>
<dbReference type="SUPFAM" id="SSF158472">
    <property type="entry name" value="HAMP domain-like"/>
    <property type="match status" value="1"/>
</dbReference>
<dbReference type="SUPFAM" id="SSF55874">
    <property type="entry name" value="ATPase domain of HSP90 chaperone/DNA topoisomerase II/histidine kinase"/>
    <property type="match status" value="1"/>
</dbReference>
<dbReference type="InterPro" id="IPR003594">
    <property type="entry name" value="HATPase_dom"/>
</dbReference>
<evidence type="ECO:0000256" key="8">
    <source>
        <dbReference type="ARBA" id="ARBA00022741"/>
    </source>
</evidence>
<dbReference type="Pfam" id="PF00512">
    <property type="entry name" value="HisKA"/>
    <property type="match status" value="1"/>
</dbReference>
<dbReference type="Gene3D" id="1.10.287.130">
    <property type="match status" value="1"/>
</dbReference>
<evidence type="ECO:0000256" key="11">
    <source>
        <dbReference type="ARBA" id="ARBA00022989"/>
    </source>
</evidence>
<dbReference type="CDD" id="cd00075">
    <property type="entry name" value="HATPase"/>
    <property type="match status" value="1"/>
</dbReference>
<evidence type="ECO:0000256" key="14">
    <source>
        <dbReference type="SAM" id="Phobius"/>
    </source>
</evidence>
<dbReference type="SUPFAM" id="SSF47384">
    <property type="entry name" value="Homodimeric domain of signal transducing histidine kinase"/>
    <property type="match status" value="1"/>
</dbReference>
<evidence type="ECO:0000256" key="6">
    <source>
        <dbReference type="ARBA" id="ARBA00022679"/>
    </source>
</evidence>
<dbReference type="InterPro" id="IPR005467">
    <property type="entry name" value="His_kinase_dom"/>
</dbReference>
<dbReference type="CDD" id="cd06225">
    <property type="entry name" value="HAMP"/>
    <property type="match status" value="1"/>
</dbReference>
<evidence type="ECO:0000259" key="16">
    <source>
        <dbReference type="PROSITE" id="PS50885"/>
    </source>
</evidence>
<dbReference type="PROSITE" id="PS50885">
    <property type="entry name" value="HAMP"/>
    <property type="match status" value="1"/>
</dbReference>
<evidence type="ECO:0000256" key="1">
    <source>
        <dbReference type="ARBA" id="ARBA00000085"/>
    </source>
</evidence>
<keyword evidence="7 14" id="KW-0812">Transmembrane</keyword>
<keyword evidence="6" id="KW-0808">Transferase</keyword>
<feature type="domain" description="HAMP" evidence="16">
    <location>
        <begin position="180"/>
        <end position="234"/>
    </location>
</feature>
<sequence length="466" mass="52810">MKIKYRITLLFTLVVTIILLIVCTSVYYLTNLNREKDFRKRLHNRALTTISLLTKVEGIDKDLMSKIDANMFFTIQEKSVVVYDEHDHEIYRHVDSTVDAETANSALLARVRTEGEYVFTDHRRTIVAIPYTRNHKSYVVLSSAFDLDGYAKLAQLKFILTLSFITGILATIVCGLLFSARLVVPIKKITNEVKEISSQNLSRRIDTIYEPKDELYELSSTFNDLLTRLQESFEIQRRFIANASHELSTPLTSISSQLEITLQNQRSAEEYRSVISSVYDDVKQLNQLTRSLLELAKASGSTDGMELSLVRIDELLMKLPSELRKTNKDYTVELHFNSFPDDEDKLLVFGNSDLLYSAIKNIALNACKYSEDHFAAVVLNFVSDELQVLISDNGPGISELDKQLVFQPFYRAKSTSQSQGFGLGLSLASRIIQLHKGCIAIEPGSPKGTRFIINLPVARAFHRLQA</sequence>
<dbReference type="InterPro" id="IPR003660">
    <property type="entry name" value="HAMP_dom"/>
</dbReference>
<dbReference type="InterPro" id="IPR050398">
    <property type="entry name" value="HssS/ArlS-like"/>
</dbReference>
<gene>
    <name evidence="17" type="ORF">SAMN05444410_10160</name>
</gene>
<evidence type="ECO:0000256" key="4">
    <source>
        <dbReference type="ARBA" id="ARBA00022475"/>
    </source>
</evidence>
<evidence type="ECO:0000256" key="7">
    <source>
        <dbReference type="ARBA" id="ARBA00022692"/>
    </source>
</evidence>
<evidence type="ECO:0000313" key="18">
    <source>
        <dbReference type="Proteomes" id="UP000198711"/>
    </source>
</evidence>
<keyword evidence="12" id="KW-0902">Two-component regulatory system</keyword>
<dbReference type="Gene3D" id="3.30.565.10">
    <property type="entry name" value="Histidine kinase-like ATPase, C-terminal domain"/>
    <property type="match status" value="1"/>
</dbReference>
<dbReference type="Gene3D" id="6.10.340.10">
    <property type="match status" value="1"/>
</dbReference>
<evidence type="ECO:0000256" key="9">
    <source>
        <dbReference type="ARBA" id="ARBA00022777"/>
    </source>
</evidence>
<dbReference type="RefSeq" id="WP_092721258.1">
    <property type="nucleotide sequence ID" value="NZ_FNNO01000001.1"/>
</dbReference>
<dbReference type="GO" id="GO:0000155">
    <property type="term" value="F:phosphorelay sensor kinase activity"/>
    <property type="evidence" value="ECO:0007669"/>
    <property type="project" value="InterPro"/>
</dbReference>
<evidence type="ECO:0000256" key="3">
    <source>
        <dbReference type="ARBA" id="ARBA00012438"/>
    </source>
</evidence>
<accession>A0A8X8ID32</accession>
<dbReference type="GO" id="GO:0005886">
    <property type="term" value="C:plasma membrane"/>
    <property type="evidence" value="ECO:0007669"/>
    <property type="project" value="UniProtKB-SubCell"/>
</dbReference>
<keyword evidence="9 17" id="KW-0418">Kinase</keyword>
<keyword evidence="4" id="KW-1003">Cell membrane</keyword>
<dbReference type="EMBL" id="FNNO01000001">
    <property type="protein sequence ID" value="SDW02980.1"/>
    <property type="molecule type" value="Genomic_DNA"/>
</dbReference>
<comment type="catalytic activity">
    <reaction evidence="1">
        <text>ATP + protein L-histidine = ADP + protein N-phospho-L-histidine.</text>
        <dbReference type="EC" id="2.7.13.3"/>
    </reaction>
</comment>
<dbReference type="InterPro" id="IPR036097">
    <property type="entry name" value="HisK_dim/P_sf"/>
</dbReference>
<keyword evidence="13 14" id="KW-0472">Membrane</keyword>
<keyword evidence="8" id="KW-0547">Nucleotide-binding</keyword>
<evidence type="ECO:0000259" key="15">
    <source>
        <dbReference type="PROSITE" id="PS50109"/>
    </source>
</evidence>
<evidence type="ECO:0000256" key="10">
    <source>
        <dbReference type="ARBA" id="ARBA00022840"/>
    </source>
</evidence>
<dbReference type="PROSITE" id="PS50109">
    <property type="entry name" value="HIS_KIN"/>
    <property type="match status" value="1"/>
</dbReference>
<comment type="caution">
    <text evidence="17">The sequence shown here is derived from an EMBL/GenBank/DDBJ whole genome shotgun (WGS) entry which is preliminary data.</text>
</comment>
<dbReference type="InterPro" id="IPR036890">
    <property type="entry name" value="HATPase_C_sf"/>
</dbReference>
<evidence type="ECO:0000256" key="12">
    <source>
        <dbReference type="ARBA" id="ARBA00023012"/>
    </source>
</evidence>
<dbReference type="GO" id="GO:0005524">
    <property type="term" value="F:ATP binding"/>
    <property type="evidence" value="ECO:0007669"/>
    <property type="project" value="UniProtKB-KW"/>
</dbReference>
<evidence type="ECO:0000313" key="17">
    <source>
        <dbReference type="EMBL" id="SDW02980.1"/>
    </source>
</evidence>
<keyword evidence="5" id="KW-0597">Phosphoprotein</keyword>
<dbReference type="Pfam" id="PF00672">
    <property type="entry name" value="HAMP"/>
    <property type="match status" value="1"/>
</dbReference>
<dbReference type="EC" id="2.7.13.3" evidence="3"/>
<evidence type="ECO:0000256" key="13">
    <source>
        <dbReference type="ARBA" id="ARBA00023136"/>
    </source>
</evidence>
<proteinExistence type="predicted"/>
<dbReference type="CDD" id="cd00082">
    <property type="entry name" value="HisKA"/>
    <property type="match status" value="1"/>
</dbReference>
<reference evidence="17 18" key="1">
    <citation type="submission" date="2016-10" db="EMBL/GenBank/DDBJ databases">
        <authorList>
            <person name="Varghese N."/>
            <person name="Submissions S."/>
        </authorList>
    </citation>
    <scope>NUCLEOTIDE SEQUENCE [LARGE SCALE GENOMIC DNA]</scope>
    <source>
        <strain evidence="17 18">DSM 25353</strain>
    </source>
</reference>
<dbReference type="SMART" id="SM00387">
    <property type="entry name" value="HATPase_c"/>
    <property type="match status" value="1"/>
</dbReference>
<protein>
    <recommendedName>
        <fullName evidence="3">histidine kinase</fullName>
        <ecNumber evidence="3">2.7.13.3</ecNumber>
    </recommendedName>
</protein>
<feature type="domain" description="Histidine kinase" evidence="15">
    <location>
        <begin position="242"/>
        <end position="459"/>
    </location>
</feature>
<feature type="transmembrane region" description="Helical" evidence="14">
    <location>
        <begin position="158"/>
        <end position="178"/>
    </location>
</feature>